<keyword evidence="3" id="KW-1185">Reference proteome</keyword>
<accession>A0A3P8H220</accession>
<evidence type="ECO:0000256" key="1">
    <source>
        <dbReference type="SAM" id="MobiDB-lite"/>
    </source>
</evidence>
<gene>
    <name evidence="2" type="ORF">ECPE_LOCUS18058</name>
</gene>
<evidence type="ECO:0000313" key="2">
    <source>
        <dbReference type="EMBL" id="VDP95492.1"/>
    </source>
</evidence>
<name>A0A3P8H220_9TREM</name>
<feature type="region of interest" description="Disordered" evidence="1">
    <location>
        <begin position="1"/>
        <end position="53"/>
    </location>
</feature>
<dbReference type="AlphaFoldDB" id="A0A3P8H220"/>
<dbReference type="Proteomes" id="UP000272942">
    <property type="component" value="Unassembled WGS sequence"/>
</dbReference>
<proteinExistence type="predicted"/>
<sequence length="53" mass="5984">MADHLRRRSSSMIELRRPPQRALPSNRHPQLGAGDHSDQGAIPMFASTPHREL</sequence>
<dbReference type="EMBL" id="UZAN01074217">
    <property type="protein sequence ID" value="VDP95492.1"/>
    <property type="molecule type" value="Genomic_DNA"/>
</dbReference>
<evidence type="ECO:0000313" key="3">
    <source>
        <dbReference type="Proteomes" id="UP000272942"/>
    </source>
</evidence>
<organism evidence="2 3">
    <name type="scientific">Echinostoma caproni</name>
    <dbReference type="NCBI Taxonomy" id="27848"/>
    <lineage>
        <taxon>Eukaryota</taxon>
        <taxon>Metazoa</taxon>
        <taxon>Spiralia</taxon>
        <taxon>Lophotrochozoa</taxon>
        <taxon>Platyhelminthes</taxon>
        <taxon>Trematoda</taxon>
        <taxon>Digenea</taxon>
        <taxon>Plagiorchiida</taxon>
        <taxon>Echinostomata</taxon>
        <taxon>Echinostomatoidea</taxon>
        <taxon>Echinostomatidae</taxon>
        <taxon>Echinostoma</taxon>
    </lineage>
</organism>
<reference evidence="2 3" key="1">
    <citation type="submission" date="2018-11" db="EMBL/GenBank/DDBJ databases">
        <authorList>
            <consortium name="Pathogen Informatics"/>
        </authorList>
    </citation>
    <scope>NUCLEOTIDE SEQUENCE [LARGE SCALE GENOMIC DNA]</scope>
    <source>
        <strain evidence="2 3">Egypt</strain>
    </source>
</reference>
<protein>
    <submittedName>
        <fullName evidence="2">Uncharacterized protein</fullName>
    </submittedName>
</protein>